<feature type="domain" description="Helix-turn-helix" evidence="1">
    <location>
        <begin position="10"/>
        <end position="60"/>
    </location>
</feature>
<evidence type="ECO:0000259" key="1">
    <source>
        <dbReference type="Pfam" id="PF12728"/>
    </source>
</evidence>
<evidence type="ECO:0000313" key="2">
    <source>
        <dbReference type="EMBL" id="MCT2042645.1"/>
    </source>
</evidence>
<dbReference type="EMBL" id="JALXSQ010000013">
    <property type="protein sequence ID" value="MCT2042645.1"/>
    <property type="molecule type" value="Genomic_DNA"/>
</dbReference>
<reference evidence="2 3" key="1">
    <citation type="submission" date="2022-04" db="EMBL/GenBank/DDBJ databases">
        <title>Human microbiome associated bacterial genomes.</title>
        <authorList>
            <person name="Sandstrom S."/>
            <person name="Salamzade R."/>
            <person name="Kalan L.R."/>
        </authorList>
    </citation>
    <scope>NUCLEOTIDE SEQUENCE [LARGE SCALE GENOMIC DNA]</scope>
    <source>
        <strain evidence="3">p3-SID1799</strain>
    </source>
</reference>
<protein>
    <submittedName>
        <fullName evidence="2">Helix-turn-helix domain-containing protein</fullName>
    </submittedName>
</protein>
<name>A0ABT2HWX9_9MICO</name>
<dbReference type="Pfam" id="PF12728">
    <property type="entry name" value="HTH_17"/>
    <property type="match status" value="1"/>
</dbReference>
<keyword evidence="3" id="KW-1185">Reference proteome</keyword>
<dbReference type="Proteomes" id="UP001525379">
    <property type="component" value="Unassembled WGS sequence"/>
</dbReference>
<evidence type="ECO:0000313" key="3">
    <source>
        <dbReference type="Proteomes" id="UP001525379"/>
    </source>
</evidence>
<sequence>MSDILDRKTLLTDKDMQELLGKNAKQLAQMRYKRTIPFVKFPGEKAVYYRPADIKKWIDRAVVKEAA</sequence>
<accession>A0ABT2HWX9</accession>
<organism evidence="2 3">
    <name type="scientific">Pseudoclavibacter albus</name>
    <dbReference type="NCBI Taxonomy" id="272241"/>
    <lineage>
        <taxon>Bacteria</taxon>
        <taxon>Bacillati</taxon>
        <taxon>Actinomycetota</taxon>
        <taxon>Actinomycetes</taxon>
        <taxon>Micrococcales</taxon>
        <taxon>Microbacteriaceae</taxon>
        <taxon>Pseudoclavibacter</taxon>
    </lineage>
</organism>
<proteinExistence type="predicted"/>
<dbReference type="InterPro" id="IPR041657">
    <property type="entry name" value="HTH_17"/>
</dbReference>
<gene>
    <name evidence="2" type="ORF">M3D15_04755</name>
</gene>
<dbReference type="RefSeq" id="WP_260104104.1">
    <property type="nucleotide sequence ID" value="NZ_JALXSQ010000013.1"/>
</dbReference>
<comment type="caution">
    <text evidence="2">The sequence shown here is derived from an EMBL/GenBank/DDBJ whole genome shotgun (WGS) entry which is preliminary data.</text>
</comment>